<keyword evidence="3" id="KW-0788">Thiol protease</keyword>
<dbReference type="Gene3D" id="3.90.70.20">
    <property type="match status" value="1"/>
</dbReference>
<gene>
    <name evidence="5" type="ORF">QO018_004137</name>
</gene>
<reference evidence="5 6" key="1">
    <citation type="submission" date="2023-07" db="EMBL/GenBank/DDBJ databases">
        <title>Genomic Encyclopedia of Type Strains, Phase IV (KMG-IV): sequencing the most valuable type-strain genomes for metagenomic binning, comparative biology and taxonomic classification.</title>
        <authorList>
            <person name="Goeker M."/>
        </authorList>
    </citation>
    <scope>NUCLEOTIDE SEQUENCE [LARGE SCALE GENOMIC DNA]</scope>
    <source>
        <strain evidence="5 6">DSM 19922</strain>
    </source>
</reference>
<evidence type="ECO:0000313" key="6">
    <source>
        <dbReference type="Proteomes" id="UP001244552"/>
    </source>
</evidence>
<name>A0ABU0MPX0_9PROT</name>
<dbReference type="InterPro" id="IPR038765">
    <property type="entry name" value="Papain-like_cys_pep_sf"/>
</dbReference>
<dbReference type="Pfam" id="PF03543">
    <property type="entry name" value="Peptidase_C58"/>
    <property type="match status" value="1"/>
</dbReference>
<evidence type="ECO:0000256" key="1">
    <source>
        <dbReference type="ARBA" id="ARBA00022670"/>
    </source>
</evidence>
<evidence type="ECO:0000313" key="5">
    <source>
        <dbReference type="EMBL" id="MDQ0535259.1"/>
    </source>
</evidence>
<evidence type="ECO:0000259" key="4">
    <source>
        <dbReference type="Pfam" id="PF03543"/>
    </source>
</evidence>
<evidence type="ECO:0000256" key="2">
    <source>
        <dbReference type="ARBA" id="ARBA00022801"/>
    </source>
</evidence>
<protein>
    <recommendedName>
        <fullName evidence="4">Peptidase C58 YopT-type domain-containing protein</fullName>
    </recommendedName>
</protein>
<feature type="domain" description="Peptidase C58 YopT-type" evidence="4">
    <location>
        <begin position="3"/>
        <end position="48"/>
    </location>
</feature>
<dbReference type="InterPro" id="IPR006473">
    <property type="entry name" value="Peptidase_C58_Yopt"/>
</dbReference>
<comment type="caution">
    <text evidence="5">The sequence shown here is derived from an EMBL/GenBank/DDBJ whole genome shotgun (WGS) entry which is preliminary data.</text>
</comment>
<dbReference type="Proteomes" id="UP001244552">
    <property type="component" value="Unassembled WGS sequence"/>
</dbReference>
<evidence type="ECO:0000256" key="3">
    <source>
        <dbReference type="ARBA" id="ARBA00022807"/>
    </source>
</evidence>
<dbReference type="EMBL" id="JAUSVU010000017">
    <property type="protein sequence ID" value="MDQ0535259.1"/>
    <property type="molecule type" value="Genomic_DNA"/>
</dbReference>
<dbReference type="SUPFAM" id="SSF54001">
    <property type="entry name" value="Cysteine proteinases"/>
    <property type="match status" value="1"/>
</dbReference>
<accession>A0ABU0MPX0</accession>
<keyword evidence="6" id="KW-1185">Reference proteome</keyword>
<keyword evidence="2" id="KW-0378">Hydrolase</keyword>
<sequence>MGSHRYFFDPNFGEYKASSGSIADLFTGLVGQYRNVVKRDKSVVDYKVKEFVVQSISFN</sequence>
<organism evidence="5 6">
    <name type="scientific">Azospirillum picis</name>
    <dbReference type="NCBI Taxonomy" id="488438"/>
    <lineage>
        <taxon>Bacteria</taxon>
        <taxon>Pseudomonadati</taxon>
        <taxon>Pseudomonadota</taxon>
        <taxon>Alphaproteobacteria</taxon>
        <taxon>Rhodospirillales</taxon>
        <taxon>Azospirillaceae</taxon>
        <taxon>Azospirillum</taxon>
    </lineage>
</organism>
<proteinExistence type="predicted"/>
<keyword evidence="1" id="KW-0645">Protease</keyword>